<dbReference type="AlphaFoldDB" id="A0A4U6Q5W8"/>
<dbReference type="InterPro" id="IPR003593">
    <property type="entry name" value="AAA+_ATPase"/>
</dbReference>
<feature type="region of interest" description="Disordered" evidence="2">
    <location>
        <begin position="1"/>
        <end position="32"/>
    </location>
</feature>
<dbReference type="PANTHER" id="PTHR23077">
    <property type="entry name" value="AAA-FAMILY ATPASE"/>
    <property type="match status" value="1"/>
</dbReference>
<name>A0A4U6Q5W8_9ACTN</name>
<comment type="caution">
    <text evidence="4">The sequence shown here is derived from an EMBL/GenBank/DDBJ whole genome shotgun (WGS) entry which is preliminary data.</text>
</comment>
<dbReference type="InterPro" id="IPR003959">
    <property type="entry name" value="ATPase_AAA_core"/>
</dbReference>
<keyword evidence="1 4" id="KW-0067">ATP-binding</keyword>
<protein>
    <submittedName>
        <fullName evidence="4">ATP-binding protein</fullName>
    </submittedName>
</protein>
<dbReference type="Pfam" id="PF00004">
    <property type="entry name" value="AAA"/>
    <property type="match status" value="1"/>
</dbReference>
<feature type="domain" description="AAA+ ATPase" evidence="3">
    <location>
        <begin position="249"/>
        <end position="376"/>
    </location>
</feature>
<dbReference type="PANTHER" id="PTHR23077:SF117">
    <property type="entry name" value="AAA+ ATPASE DOMAIN-CONTAINING PROTEIN"/>
    <property type="match status" value="1"/>
</dbReference>
<dbReference type="RefSeq" id="WP_137451856.1">
    <property type="nucleotide sequence ID" value="NZ_SZZH01000009.1"/>
</dbReference>
<dbReference type="InterPro" id="IPR027417">
    <property type="entry name" value="P-loop_NTPase"/>
</dbReference>
<evidence type="ECO:0000259" key="3">
    <source>
        <dbReference type="SMART" id="SM00382"/>
    </source>
</evidence>
<evidence type="ECO:0000313" key="4">
    <source>
        <dbReference type="EMBL" id="TKV55963.1"/>
    </source>
</evidence>
<proteinExistence type="inferred from homology"/>
<dbReference type="SUPFAM" id="SSF52540">
    <property type="entry name" value="P-loop containing nucleoside triphosphate hydrolases"/>
    <property type="match status" value="1"/>
</dbReference>
<dbReference type="OrthoDB" id="9809379at2"/>
<evidence type="ECO:0000256" key="2">
    <source>
        <dbReference type="SAM" id="MobiDB-lite"/>
    </source>
</evidence>
<dbReference type="EMBL" id="SZZH01000009">
    <property type="protein sequence ID" value="TKV55963.1"/>
    <property type="molecule type" value="Genomic_DNA"/>
</dbReference>
<accession>A0A4U6Q5W8</accession>
<keyword evidence="5" id="KW-1185">Reference proteome</keyword>
<dbReference type="PROSITE" id="PS00674">
    <property type="entry name" value="AAA"/>
    <property type="match status" value="1"/>
</dbReference>
<feature type="compositionally biased region" description="Low complexity" evidence="2">
    <location>
        <begin position="8"/>
        <end position="26"/>
    </location>
</feature>
<keyword evidence="1" id="KW-0547">Nucleotide-binding</keyword>
<organism evidence="4 5">
    <name type="scientific">Nakamurella flava</name>
    <dbReference type="NCBI Taxonomy" id="2576308"/>
    <lineage>
        <taxon>Bacteria</taxon>
        <taxon>Bacillati</taxon>
        <taxon>Actinomycetota</taxon>
        <taxon>Actinomycetes</taxon>
        <taxon>Nakamurellales</taxon>
        <taxon>Nakamurellaceae</taxon>
        <taxon>Nakamurella</taxon>
    </lineage>
</organism>
<dbReference type="GO" id="GO:0016887">
    <property type="term" value="F:ATP hydrolysis activity"/>
    <property type="evidence" value="ECO:0007669"/>
    <property type="project" value="InterPro"/>
</dbReference>
<dbReference type="InterPro" id="IPR003960">
    <property type="entry name" value="ATPase_AAA_CS"/>
</dbReference>
<reference evidence="4 5" key="1">
    <citation type="submission" date="2019-05" db="EMBL/GenBank/DDBJ databases">
        <title>Nakamurella sp. N5BH11, whole genome shotgun sequence.</title>
        <authorList>
            <person name="Tuo L."/>
        </authorList>
    </citation>
    <scope>NUCLEOTIDE SEQUENCE [LARGE SCALE GENOMIC DNA]</scope>
    <source>
        <strain evidence="4 5">N5BH11</strain>
    </source>
</reference>
<evidence type="ECO:0000256" key="1">
    <source>
        <dbReference type="RuleBase" id="RU003651"/>
    </source>
</evidence>
<dbReference type="Proteomes" id="UP000306985">
    <property type="component" value="Unassembled WGS sequence"/>
</dbReference>
<sequence length="466" mass="49946">MTGTVPKSTAASAGAGAPLAPTGEPLDLGPVSGATRETIETLVALLGGVRNAVGEPPSWSAKYLQVPLNEVAAFRRLASALKLPMIGAVLARYMDEFADRIVVAGVAPEKAPRWALLDTGGDHPTPIPGQMNVYFPADTILPVPCVASIDDYEWGERGIIYYLRRADQSFGEPLAARFEQEARGDNNPLRGLVLNATVDSGRLAMSTVKASGASRADVVLPEAVWTELDLFLSTTTTRRELLQRLGLGTSRGLLLTGAPGVGKTSVIRALATELTQRMTIILASSEVVTDYIRELYDDIELLGPTVVVLEDIDLITGRRRGGEVSAPLTEFLNTLDGVRSRQDVLTVATTNDPLALDAAAIRPGRIDTVLEIPKPDRSARADMLRLYLTRIEERSGEQDPGERRRIVGGVDVDAVAGAVDDVSGADLHEIVRRTVLEFGQDLTTERMLGVARGGRWKPAAPVGNYL</sequence>
<dbReference type="SMART" id="SM00382">
    <property type="entry name" value="AAA"/>
    <property type="match status" value="1"/>
</dbReference>
<dbReference type="CDD" id="cd19481">
    <property type="entry name" value="RecA-like_protease"/>
    <property type="match status" value="1"/>
</dbReference>
<comment type="similarity">
    <text evidence="1">Belongs to the AAA ATPase family.</text>
</comment>
<dbReference type="Gene3D" id="3.40.50.300">
    <property type="entry name" value="P-loop containing nucleotide triphosphate hydrolases"/>
    <property type="match status" value="1"/>
</dbReference>
<dbReference type="Gene3D" id="1.10.8.60">
    <property type="match status" value="1"/>
</dbReference>
<gene>
    <name evidence="4" type="ORF">FDO65_21710</name>
</gene>
<evidence type="ECO:0000313" key="5">
    <source>
        <dbReference type="Proteomes" id="UP000306985"/>
    </source>
</evidence>
<dbReference type="InterPro" id="IPR050168">
    <property type="entry name" value="AAA_ATPase_domain"/>
</dbReference>
<dbReference type="GO" id="GO:0005524">
    <property type="term" value="F:ATP binding"/>
    <property type="evidence" value="ECO:0007669"/>
    <property type="project" value="UniProtKB-KW"/>
</dbReference>